<dbReference type="GeneID" id="86062303"/>
<dbReference type="Proteomes" id="UP000248057">
    <property type="component" value="Unassembled WGS sequence"/>
</dbReference>
<organism evidence="1 2">
    <name type="scientific">Hungatella effluvii</name>
    <dbReference type="NCBI Taxonomy" id="1096246"/>
    <lineage>
        <taxon>Bacteria</taxon>
        <taxon>Bacillati</taxon>
        <taxon>Bacillota</taxon>
        <taxon>Clostridia</taxon>
        <taxon>Lachnospirales</taxon>
        <taxon>Lachnospiraceae</taxon>
        <taxon>Hungatella</taxon>
    </lineage>
</organism>
<dbReference type="RefSeq" id="WP_110323635.1">
    <property type="nucleotide sequence ID" value="NZ_QJKD01000007.1"/>
</dbReference>
<evidence type="ECO:0000313" key="2">
    <source>
        <dbReference type="Proteomes" id="UP000248057"/>
    </source>
</evidence>
<comment type="caution">
    <text evidence="1">The sequence shown here is derived from an EMBL/GenBank/DDBJ whole genome shotgun (WGS) entry which is preliminary data.</text>
</comment>
<reference evidence="1 2" key="1">
    <citation type="submission" date="2018-05" db="EMBL/GenBank/DDBJ databases">
        <title>Genomic Encyclopedia of Type Strains, Phase IV (KMG-IV): sequencing the most valuable type-strain genomes for metagenomic binning, comparative biology and taxonomic classification.</title>
        <authorList>
            <person name="Goeker M."/>
        </authorList>
    </citation>
    <scope>NUCLEOTIDE SEQUENCE [LARGE SCALE GENOMIC DNA]</scope>
    <source>
        <strain evidence="1 2">DSM 24995</strain>
    </source>
</reference>
<protein>
    <submittedName>
        <fullName evidence="1">Uncharacterized protein</fullName>
    </submittedName>
</protein>
<sequence>MKRVLTVTLKILNLPRIIIAYLLVNFARVSSLVEGNMKRLNYRYDVAVDSFSGMLATCLSRDRIFQAILEHRLTDSNKIFGYIFRIYFPTLAQ</sequence>
<gene>
    <name evidence="1" type="ORF">DFR60_107193</name>
</gene>
<accession>A0A2V3Y5J9</accession>
<evidence type="ECO:0000313" key="1">
    <source>
        <dbReference type="EMBL" id="PXX52507.1"/>
    </source>
</evidence>
<dbReference type="AlphaFoldDB" id="A0A2V3Y5J9"/>
<name>A0A2V3Y5J9_9FIRM</name>
<keyword evidence="2" id="KW-1185">Reference proteome</keyword>
<proteinExistence type="predicted"/>
<dbReference type="EMBL" id="QJKD01000007">
    <property type="protein sequence ID" value="PXX52507.1"/>
    <property type="molecule type" value="Genomic_DNA"/>
</dbReference>